<organism evidence="4 5">
    <name type="scientific">Roseivivax lentus</name>
    <dbReference type="NCBI Taxonomy" id="633194"/>
    <lineage>
        <taxon>Bacteria</taxon>
        <taxon>Pseudomonadati</taxon>
        <taxon>Pseudomonadota</taxon>
        <taxon>Alphaproteobacteria</taxon>
        <taxon>Rhodobacterales</taxon>
        <taxon>Roseobacteraceae</taxon>
        <taxon>Roseivivax</taxon>
    </lineage>
</organism>
<evidence type="ECO:0000313" key="5">
    <source>
        <dbReference type="Proteomes" id="UP000186684"/>
    </source>
</evidence>
<dbReference type="Proteomes" id="UP000186684">
    <property type="component" value="Unassembled WGS sequence"/>
</dbReference>
<evidence type="ECO:0000313" key="4">
    <source>
        <dbReference type="EMBL" id="SIS91806.1"/>
    </source>
</evidence>
<sequence length="147" mass="16262">MHLRALRRADAATLSQLAEAAFAPYVEVIGRRPAPMDADYGAAIRRGGGYMVEDARGPAGFCTTRIESGSVWIDTIAVRPDAQAGGLGKRLIAAIEDWAREMGSRDLRLCTNVAMTRNQRLYTAMGFVETHRAEVDGYHRVFYRKTL</sequence>
<dbReference type="AlphaFoldDB" id="A0A1N7N0B2"/>
<protein>
    <submittedName>
        <fullName evidence="4">Acetyltransferase (GNAT) family protein</fullName>
    </submittedName>
</protein>
<dbReference type="EMBL" id="FTOQ01000006">
    <property type="protein sequence ID" value="SIS91806.1"/>
    <property type="molecule type" value="Genomic_DNA"/>
</dbReference>
<dbReference type="SUPFAM" id="SSF55729">
    <property type="entry name" value="Acyl-CoA N-acyltransferases (Nat)"/>
    <property type="match status" value="1"/>
</dbReference>
<evidence type="ECO:0000256" key="2">
    <source>
        <dbReference type="ARBA" id="ARBA00023315"/>
    </source>
</evidence>
<dbReference type="CDD" id="cd04301">
    <property type="entry name" value="NAT_SF"/>
    <property type="match status" value="1"/>
</dbReference>
<dbReference type="PANTHER" id="PTHR43877">
    <property type="entry name" value="AMINOALKYLPHOSPHONATE N-ACETYLTRANSFERASE-RELATED-RELATED"/>
    <property type="match status" value="1"/>
</dbReference>
<dbReference type="Pfam" id="PF00583">
    <property type="entry name" value="Acetyltransf_1"/>
    <property type="match status" value="1"/>
</dbReference>
<dbReference type="InterPro" id="IPR016181">
    <property type="entry name" value="Acyl_CoA_acyltransferase"/>
</dbReference>
<evidence type="ECO:0000256" key="1">
    <source>
        <dbReference type="ARBA" id="ARBA00022679"/>
    </source>
</evidence>
<dbReference type="STRING" id="633194.SAMN05421759_106111"/>
<dbReference type="InterPro" id="IPR050832">
    <property type="entry name" value="Bact_Acetyltransf"/>
</dbReference>
<dbReference type="OrthoDB" id="281808at2"/>
<name>A0A1N7N0B2_9RHOB</name>
<dbReference type="RefSeq" id="WP_076448266.1">
    <property type="nucleotide sequence ID" value="NZ_FTOQ01000006.1"/>
</dbReference>
<dbReference type="PANTHER" id="PTHR43877:SF2">
    <property type="entry name" value="AMINOALKYLPHOSPHONATE N-ACETYLTRANSFERASE-RELATED"/>
    <property type="match status" value="1"/>
</dbReference>
<accession>A0A1N7N0B2</accession>
<dbReference type="InterPro" id="IPR000182">
    <property type="entry name" value="GNAT_dom"/>
</dbReference>
<proteinExistence type="predicted"/>
<feature type="domain" description="N-acetyltransferase" evidence="3">
    <location>
        <begin position="1"/>
        <end position="147"/>
    </location>
</feature>
<dbReference type="Gene3D" id="3.40.630.30">
    <property type="match status" value="1"/>
</dbReference>
<gene>
    <name evidence="4" type="ORF">SAMN05421759_106111</name>
</gene>
<reference evidence="5" key="1">
    <citation type="submission" date="2017-01" db="EMBL/GenBank/DDBJ databases">
        <authorList>
            <person name="Varghese N."/>
            <person name="Submissions S."/>
        </authorList>
    </citation>
    <scope>NUCLEOTIDE SEQUENCE [LARGE SCALE GENOMIC DNA]</scope>
    <source>
        <strain evidence="5">DSM 29430</strain>
    </source>
</reference>
<keyword evidence="5" id="KW-1185">Reference proteome</keyword>
<dbReference type="GO" id="GO:0016747">
    <property type="term" value="F:acyltransferase activity, transferring groups other than amino-acyl groups"/>
    <property type="evidence" value="ECO:0007669"/>
    <property type="project" value="InterPro"/>
</dbReference>
<dbReference type="PROSITE" id="PS51186">
    <property type="entry name" value="GNAT"/>
    <property type="match status" value="1"/>
</dbReference>
<evidence type="ECO:0000259" key="3">
    <source>
        <dbReference type="PROSITE" id="PS51186"/>
    </source>
</evidence>
<keyword evidence="2" id="KW-0012">Acyltransferase</keyword>
<keyword evidence="1 4" id="KW-0808">Transferase</keyword>